<reference evidence="1" key="1">
    <citation type="submission" date="2014-11" db="EMBL/GenBank/DDBJ databases">
        <authorList>
            <person name="Amaro Gonzalez C."/>
        </authorList>
    </citation>
    <scope>NUCLEOTIDE SEQUENCE</scope>
</reference>
<name>A0A0E9U5R0_ANGAN</name>
<accession>A0A0E9U5R0</accession>
<sequence>MFLKLFEYIPILSFKINSQSSKAWVESTFVVNFIFTTLEVSSTK</sequence>
<proteinExistence type="predicted"/>
<protein>
    <submittedName>
        <fullName evidence="1">Uncharacterized protein</fullName>
    </submittedName>
</protein>
<organism evidence="1">
    <name type="scientific">Anguilla anguilla</name>
    <name type="common">European freshwater eel</name>
    <name type="synonym">Muraena anguilla</name>
    <dbReference type="NCBI Taxonomy" id="7936"/>
    <lineage>
        <taxon>Eukaryota</taxon>
        <taxon>Metazoa</taxon>
        <taxon>Chordata</taxon>
        <taxon>Craniata</taxon>
        <taxon>Vertebrata</taxon>
        <taxon>Euteleostomi</taxon>
        <taxon>Actinopterygii</taxon>
        <taxon>Neopterygii</taxon>
        <taxon>Teleostei</taxon>
        <taxon>Anguilliformes</taxon>
        <taxon>Anguillidae</taxon>
        <taxon>Anguilla</taxon>
    </lineage>
</organism>
<dbReference type="AlphaFoldDB" id="A0A0E9U5R0"/>
<evidence type="ECO:0000313" key="1">
    <source>
        <dbReference type="EMBL" id="JAH60288.1"/>
    </source>
</evidence>
<dbReference type="EMBL" id="GBXM01048289">
    <property type="protein sequence ID" value="JAH60288.1"/>
    <property type="molecule type" value="Transcribed_RNA"/>
</dbReference>
<reference evidence="1" key="2">
    <citation type="journal article" date="2015" name="Fish Shellfish Immunol.">
        <title>Early steps in the European eel (Anguilla anguilla)-Vibrio vulnificus interaction in the gills: Role of the RtxA13 toxin.</title>
        <authorList>
            <person name="Callol A."/>
            <person name="Pajuelo D."/>
            <person name="Ebbesson L."/>
            <person name="Teles M."/>
            <person name="MacKenzie S."/>
            <person name="Amaro C."/>
        </authorList>
    </citation>
    <scope>NUCLEOTIDE SEQUENCE</scope>
</reference>